<protein>
    <submittedName>
        <fullName evidence="10">AlgI</fullName>
    </submittedName>
</protein>
<evidence type="ECO:0000256" key="5">
    <source>
        <dbReference type="ARBA" id="ARBA00022692"/>
    </source>
</evidence>
<evidence type="ECO:0000313" key="10">
    <source>
        <dbReference type="EMBL" id="EAY25799.1"/>
    </source>
</evidence>
<dbReference type="InterPro" id="IPR051085">
    <property type="entry name" value="MB_O-acyltransferase"/>
</dbReference>
<feature type="transmembrane region" description="Helical" evidence="9">
    <location>
        <begin position="349"/>
        <end position="364"/>
    </location>
</feature>
<evidence type="ECO:0000256" key="2">
    <source>
        <dbReference type="ARBA" id="ARBA00010323"/>
    </source>
</evidence>
<feature type="transmembrane region" description="Helical" evidence="9">
    <location>
        <begin position="34"/>
        <end position="53"/>
    </location>
</feature>
<feature type="transmembrane region" description="Helical" evidence="9">
    <location>
        <begin position="416"/>
        <end position="434"/>
    </location>
</feature>
<keyword evidence="4" id="KW-0808">Transferase</keyword>
<dbReference type="PIRSF" id="PIRSF500217">
    <property type="entry name" value="AlgI"/>
    <property type="match status" value="1"/>
</dbReference>
<feature type="transmembrane region" description="Helical" evidence="9">
    <location>
        <begin position="464"/>
        <end position="482"/>
    </location>
</feature>
<dbReference type="eggNOG" id="COG1696">
    <property type="taxonomic scope" value="Bacteria"/>
</dbReference>
<evidence type="ECO:0000256" key="3">
    <source>
        <dbReference type="ARBA" id="ARBA00022475"/>
    </source>
</evidence>
<dbReference type="AlphaFoldDB" id="A1ZV21"/>
<dbReference type="GO" id="GO:0042121">
    <property type="term" value="P:alginic acid biosynthetic process"/>
    <property type="evidence" value="ECO:0007669"/>
    <property type="project" value="InterPro"/>
</dbReference>
<evidence type="ECO:0000313" key="11">
    <source>
        <dbReference type="Proteomes" id="UP000004095"/>
    </source>
</evidence>
<dbReference type="GO" id="GO:0005886">
    <property type="term" value="C:plasma membrane"/>
    <property type="evidence" value="ECO:0007669"/>
    <property type="project" value="UniProtKB-SubCell"/>
</dbReference>
<keyword evidence="8" id="KW-0012">Acyltransferase</keyword>
<comment type="similarity">
    <text evidence="2">Belongs to the membrane-bound acyltransferase family.</text>
</comment>
<evidence type="ECO:0000256" key="6">
    <source>
        <dbReference type="ARBA" id="ARBA00022989"/>
    </source>
</evidence>
<reference evidence="10 11" key="1">
    <citation type="submission" date="2007-01" db="EMBL/GenBank/DDBJ databases">
        <authorList>
            <person name="Haygood M."/>
            <person name="Podell S."/>
            <person name="Anderson C."/>
            <person name="Hopkinson B."/>
            <person name="Roe K."/>
            <person name="Barbeau K."/>
            <person name="Gaasterland T."/>
            <person name="Ferriera S."/>
            <person name="Johnson J."/>
            <person name="Kravitz S."/>
            <person name="Beeson K."/>
            <person name="Sutton G."/>
            <person name="Rogers Y.-H."/>
            <person name="Friedman R."/>
            <person name="Frazier M."/>
            <person name="Venter J.C."/>
        </authorList>
    </citation>
    <scope>NUCLEOTIDE SEQUENCE [LARGE SCALE GENOMIC DNA]</scope>
    <source>
        <strain evidence="10 11">ATCC 23134</strain>
    </source>
</reference>
<proteinExistence type="inferred from homology"/>
<dbReference type="Pfam" id="PF03062">
    <property type="entry name" value="MBOAT"/>
    <property type="match status" value="1"/>
</dbReference>
<dbReference type="PANTHER" id="PTHR13285">
    <property type="entry name" value="ACYLTRANSFERASE"/>
    <property type="match status" value="1"/>
</dbReference>
<evidence type="ECO:0000256" key="8">
    <source>
        <dbReference type="ARBA" id="ARBA00023315"/>
    </source>
</evidence>
<dbReference type="InterPro" id="IPR024194">
    <property type="entry name" value="Ac/AlaTfrase_AlgI/DltB"/>
</dbReference>
<dbReference type="Proteomes" id="UP000004095">
    <property type="component" value="Unassembled WGS sequence"/>
</dbReference>
<accession>A1ZV21</accession>
<dbReference type="EMBL" id="AAWS01000043">
    <property type="protein sequence ID" value="EAY25799.1"/>
    <property type="molecule type" value="Genomic_DNA"/>
</dbReference>
<sequence>MLNFIAIFLTSFVDQISSWFVYNPQNPMIFSNPMFWAFFLVAMVVYYFIYARITARNMFLLAFSLFFYYKTGGFFFFLIVFSTFVDYYIGEKVYRSTHEPTRTWLVVLSLVVNLGLLAYFKYTFYFIDIINSLGADVVKQDYLAAAANGWFGTSLDISKIILPVGISFYTFQTISYTLDIYRRKIEPVDNILDFGFFVSFFPQLVAGPIVRAADFVPQIYQPYKLNAQEYGYAIFLIVNGLVKKILISDYVSTNFVDRVFASPERFSGFENLMAVYGYAIQIYCDFSGYTDIAIGLALLLGFRLNINFNSPYSSTSITDFWRRWHISLSSWLRDYLYISLGGNRSTSKFTYISVPLILLIFLLIDGWTGLNFMFFMMLITIWLLSLAFPEMKFIGVIGVLVGATFAANTFVSAAWYSFGLLCVIILFWILLLVRPERKQSVSTYMNLTITMLLGGLWHGADTRFIIWGALHGGALALHKFWMDVTGSKGKKPSAIGRFMGQLITFHFVCFCWIYFRAQDMATIDKIFAQMTDAFQFAKIPEMVQGYADVFGLMALAYAIHWLPRRLKNNINERFTNMPDFVKAIIISIVVIVLYQASTSAVKPFIYFQF</sequence>
<name>A1ZV21_MICM2</name>
<evidence type="ECO:0000256" key="1">
    <source>
        <dbReference type="ARBA" id="ARBA00004651"/>
    </source>
</evidence>
<evidence type="ECO:0000256" key="7">
    <source>
        <dbReference type="ARBA" id="ARBA00023136"/>
    </source>
</evidence>
<keyword evidence="6 9" id="KW-1133">Transmembrane helix</keyword>
<feature type="transmembrane region" description="Helical" evidence="9">
    <location>
        <begin position="494"/>
        <end position="515"/>
    </location>
</feature>
<dbReference type="OrthoDB" id="9805788at2"/>
<feature type="transmembrane region" description="Helical" evidence="9">
    <location>
        <begin position="101"/>
        <end position="120"/>
    </location>
</feature>
<comment type="subcellular location">
    <subcellularLocation>
        <location evidence="1">Cell membrane</location>
        <topology evidence="1">Multi-pass membrane protein</topology>
    </subcellularLocation>
</comment>
<keyword evidence="7 9" id="KW-0472">Membrane</keyword>
<dbReference type="RefSeq" id="WP_002702172.1">
    <property type="nucleotide sequence ID" value="NZ_AAWS01000043.1"/>
</dbReference>
<feature type="transmembrane region" description="Helical" evidence="9">
    <location>
        <begin position="441"/>
        <end position="458"/>
    </location>
</feature>
<organism evidence="10 11">
    <name type="scientific">Microscilla marina ATCC 23134</name>
    <dbReference type="NCBI Taxonomy" id="313606"/>
    <lineage>
        <taxon>Bacteria</taxon>
        <taxon>Pseudomonadati</taxon>
        <taxon>Bacteroidota</taxon>
        <taxon>Cytophagia</taxon>
        <taxon>Cytophagales</taxon>
        <taxon>Microscillaceae</taxon>
        <taxon>Microscilla</taxon>
    </lineage>
</organism>
<evidence type="ECO:0000256" key="9">
    <source>
        <dbReference type="SAM" id="Phobius"/>
    </source>
</evidence>
<dbReference type="PANTHER" id="PTHR13285:SF23">
    <property type="entry name" value="TEICHOIC ACID D-ALANYLTRANSFERASE"/>
    <property type="match status" value="1"/>
</dbReference>
<dbReference type="InterPro" id="IPR004299">
    <property type="entry name" value="MBOAT_fam"/>
</dbReference>
<keyword evidence="11" id="KW-1185">Reference proteome</keyword>
<comment type="caution">
    <text evidence="10">The sequence shown here is derived from an EMBL/GenBank/DDBJ whole genome shotgun (WGS) entry which is preliminary data.</text>
</comment>
<feature type="transmembrane region" description="Helical" evidence="9">
    <location>
        <begin position="583"/>
        <end position="607"/>
    </location>
</feature>
<keyword evidence="3" id="KW-1003">Cell membrane</keyword>
<evidence type="ECO:0000256" key="4">
    <source>
        <dbReference type="ARBA" id="ARBA00022679"/>
    </source>
</evidence>
<keyword evidence="5 9" id="KW-0812">Transmembrane</keyword>
<dbReference type="PIRSF" id="PIRSF016636">
    <property type="entry name" value="AlgI_DltB"/>
    <property type="match status" value="1"/>
</dbReference>
<dbReference type="GO" id="GO:0016746">
    <property type="term" value="F:acyltransferase activity"/>
    <property type="evidence" value="ECO:0007669"/>
    <property type="project" value="UniProtKB-KW"/>
</dbReference>
<gene>
    <name evidence="10" type="ORF">M23134_03373</name>
</gene>
<dbReference type="InterPro" id="IPR028362">
    <property type="entry name" value="AlgI"/>
</dbReference>
<feature type="transmembrane region" description="Helical" evidence="9">
    <location>
        <begin position="543"/>
        <end position="562"/>
    </location>
</feature>
<feature type="transmembrane region" description="Helical" evidence="9">
    <location>
        <begin position="65"/>
        <end position="89"/>
    </location>
</feature>